<dbReference type="Pfam" id="PF01471">
    <property type="entry name" value="PG_binding_1"/>
    <property type="match status" value="1"/>
</dbReference>
<dbReference type="Gene3D" id="1.10.101.10">
    <property type="entry name" value="PGBD-like superfamily/PGBD"/>
    <property type="match status" value="1"/>
</dbReference>
<proteinExistence type="predicted"/>
<comment type="caution">
    <text evidence="2">The sequence shown here is derived from an EMBL/GenBank/DDBJ whole genome shotgun (WGS) entry which is preliminary data.</text>
</comment>
<accession>A0ABQ6JJI2</accession>
<evidence type="ECO:0000259" key="1">
    <source>
        <dbReference type="Pfam" id="PF01471"/>
    </source>
</evidence>
<reference evidence="3" key="1">
    <citation type="journal article" date="2019" name="Int. J. Syst. Evol. Microbiol.">
        <title>The Global Catalogue of Microorganisms (GCM) 10K type strain sequencing project: providing services to taxonomists for standard genome sequencing and annotation.</title>
        <authorList>
            <consortium name="The Broad Institute Genomics Platform"/>
            <consortium name="The Broad Institute Genome Sequencing Center for Infectious Disease"/>
            <person name="Wu L."/>
            <person name="Ma J."/>
        </authorList>
    </citation>
    <scope>NUCLEOTIDE SEQUENCE [LARGE SCALE GENOMIC DNA]</scope>
    <source>
        <strain evidence="3">NBRC 108730</strain>
    </source>
</reference>
<dbReference type="EMBL" id="BSUZ01000001">
    <property type="protein sequence ID" value="GMA88407.1"/>
    <property type="molecule type" value="Genomic_DNA"/>
</dbReference>
<dbReference type="SUPFAM" id="SSF47090">
    <property type="entry name" value="PGBD-like"/>
    <property type="match status" value="1"/>
</dbReference>
<organism evidence="2 3">
    <name type="scientific">Angustibacter aerolatus</name>
    <dbReference type="NCBI Taxonomy" id="1162965"/>
    <lineage>
        <taxon>Bacteria</taxon>
        <taxon>Bacillati</taxon>
        <taxon>Actinomycetota</taxon>
        <taxon>Actinomycetes</taxon>
        <taxon>Kineosporiales</taxon>
        <taxon>Kineosporiaceae</taxon>
    </lineage>
</organism>
<sequence>MKALQRALGLSDVDGAFGPQTAKTVKAFQKKQHITPSGVVGPKTWTALEKVAYPLLPYRAKVVKQGSTGTAVKALQKALK</sequence>
<evidence type="ECO:0000313" key="2">
    <source>
        <dbReference type="EMBL" id="GMA88407.1"/>
    </source>
</evidence>
<keyword evidence="3" id="KW-1185">Reference proteome</keyword>
<feature type="domain" description="Peptidoglycan binding-like" evidence="1">
    <location>
        <begin position="4"/>
        <end position="48"/>
    </location>
</feature>
<name>A0ABQ6JJI2_9ACTN</name>
<dbReference type="InterPro" id="IPR002477">
    <property type="entry name" value="Peptidoglycan-bd-like"/>
</dbReference>
<protein>
    <recommendedName>
        <fullName evidence="1">Peptidoglycan binding-like domain-containing protein</fullName>
    </recommendedName>
</protein>
<dbReference type="InterPro" id="IPR036365">
    <property type="entry name" value="PGBD-like_sf"/>
</dbReference>
<gene>
    <name evidence="2" type="ORF">GCM10025868_36570</name>
</gene>
<dbReference type="Proteomes" id="UP001157017">
    <property type="component" value="Unassembled WGS sequence"/>
</dbReference>
<dbReference type="InterPro" id="IPR036366">
    <property type="entry name" value="PGBDSf"/>
</dbReference>
<evidence type="ECO:0000313" key="3">
    <source>
        <dbReference type="Proteomes" id="UP001157017"/>
    </source>
</evidence>